<dbReference type="EMBL" id="VTHL01000004">
    <property type="protein sequence ID" value="TYZ12001.1"/>
    <property type="molecule type" value="Genomic_DNA"/>
</dbReference>
<proteinExistence type="predicted"/>
<name>A0A5D6V7N1_9BACT</name>
<comment type="caution">
    <text evidence="1">The sequence shown here is derived from an EMBL/GenBank/DDBJ whole genome shotgun (WGS) entry which is preliminary data.</text>
</comment>
<keyword evidence="2" id="KW-1185">Reference proteome</keyword>
<evidence type="ECO:0000313" key="1">
    <source>
        <dbReference type="EMBL" id="TYZ12001.1"/>
    </source>
</evidence>
<gene>
    <name evidence="1" type="ORF">FY528_06110</name>
</gene>
<sequence>MYDQNLYADRSKAERFFGRLKEARGCATRYEKNATSFPATAHILAALNWLR</sequence>
<reference evidence="1 2" key="1">
    <citation type="submission" date="2019-08" db="EMBL/GenBank/DDBJ databases">
        <authorList>
            <person name="Seo M.-J."/>
        </authorList>
    </citation>
    <scope>NUCLEOTIDE SEQUENCE [LARGE SCALE GENOMIC DNA]</scope>
    <source>
        <strain evidence="1 2">KIGAM108</strain>
    </source>
</reference>
<evidence type="ECO:0000313" key="2">
    <source>
        <dbReference type="Proteomes" id="UP000322791"/>
    </source>
</evidence>
<dbReference type="Proteomes" id="UP000322791">
    <property type="component" value="Unassembled WGS sequence"/>
</dbReference>
<protein>
    <submittedName>
        <fullName evidence="1">Transposase</fullName>
    </submittedName>
</protein>
<accession>A0A5D6V7N1</accession>
<dbReference type="AlphaFoldDB" id="A0A5D6V7N1"/>
<organism evidence="1 2">
    <name type="scientific">Hymenobacter lutimineralis</name>
    <dbReference type="NCBI Taxonomy" id="2606448"/>
    <lineage>
        <taxon>Bacteria</taxon>
        <taxon>Pseudomonadati</taxon>
        <taxon>Bacteroidota</taxon>
        <taxon>Cytophagia</taxon>
        <taxon>Cytophagales</taxon>
        <taxon>Hymenobacteraceae</taxon>
        <taxon>Hymenobacter</taxon>
    </lineage>
</organism>